<evidence type="ECO:0000256" key="4">
    <source>
        <dbReference type="ARBA" id="ARBA00023004"/>
    </source>
</evidence>
<dbReference type="Gene3D" id="3.40.50.1400">
    <property type="match status" value="2"/>
</dbReference>
<keyword evidence="5 9" id="KW-0350">Heme biosynthesis</keyword>
<feature type="binding site" evidence="9">
    <location>
        <position position="211"/>
    </location>
    <ligand>
        <name>Fe(2+)</name>
        <dbReference type="ChEBI" id="CHEBI:29033"/>
    </ligand>
</feature>
<dbReference type="InterPro" id="IPR033659">
    <property type="entry name" value="Ferrochelatase_N"/>
</dbReference>
<evidence type="ECO:0000313" key="11">
    <source>
        <dbReference type="EMBL" id="TIC87019.1"/>
    </source>
</evidence>
<dbReference type="GO" id="GO:0005737">
    <property type="term" value="C:cytoplasm"/>
    <property type="evidence" value="ECO:0007669"/>
    <property type="project" value="UniProtKB-SubCell"/>
</dbReference>
<proteinExistence type="inferred from homology"/>
<organism evidence="11 12">
    <name type="scientific">Crenobacter intestini</name>
    <dbReference type="NCBI Taxonomy" id="2563443"/>
    <lineage>
        <taxon>Bacteria</taxon>
        <taxon>Pseudomonadati</taxon>
        <taxon>Pseudomonadota</taxon>
        <taxon>Betaproteobacteria</taxon>
        <taxon>Neisseriales</taxon>
        <taxon>Neisseriaceae</taxon>
        <taxon>Crenobacter</taxon>
    </lineage>
</organism>
<keyword evidence="2 9" id="KW-0963">Cytoplasm</keyword>
<comment type="caution">
    <text evidence="11">The sequence shown here is derived from an EMBL/GenBank/DDBJ whole genome shotgun (WGS) entry which is preliminary data.</text>
</comment>
<dbReference type="FunFam" id="3.40.50.1400:FF:000002">
    <property type="entry name" value="Ferrochelatase"/>
    <property type="match status" value="1"/>
</dbReference>
<dbReference type="EC" id="4.98.1.1" evidence="9 10"/>
<dbReference type="PANTHER" id="PTHR11108">
    <property type="entry name" value="FERROCHELATASE"/>
    <property type="match status" value="1"/>
</dbReference>
<evidence type="ECO:0000256" key="6">
    <source>
        <dbReference type="ARBA" id="ARBA00023239"/>
    </source>
</evidence>
<keyword evidence="4 9" id="KW-0408">Iron</keyword>
<dbReference type="PANTHER" id="PTHR11108:SF1">
    <property type="entry name" value="FERROCHELATASE, MITOCHONDRIAL"/>
    <property type="match status" value="1"/>
</dbReference>
<name>A0A4T0V5Y2_9NEIS</name>
<keyword evidence="12" id="KW-1185">Reference proteome</keyword>
<keyword evidence="6 9" id="KW-0456">Lyase</keyword>
<dbReference type="EMBL" id="STGJ01000001">
    <property type="protein sequence ID" value="TIC87019.1"/>
    <property type="molecule type" value="Genomic_DNA"/>
</dbReference>
<dbReference type="AlphaFoldDB" id="A0A4T0V5Y2"/>
<comment type="function">
    <text evidence="9 10">Catalyzes the ferrous insertion into protoporphyrin IX.</text>
</comment>
<comment type="catalytic activity">
    <reaction evidence="9 10">
        <text>heme b + 2 H(+) = protoporphyrin IX + Fe(2+)</text>
        <dbReference type="Rhea" id="RHEA:22584"/>
        <dbReference type="ChEBI" id="CHEBI:15378"/>
        <dbReference type="ChEBI" id="CHEBI:29033"/>
        <dbReference type="ChEBI" id="CHEBI:57306"/>
        <dbReference type="ChEBI" id="CHEBI:60344"/>
        <dbReference type="EC" id="4.98.1.1"/>
    </reaction>
</comment>
<evidence type="ECO:0000256" key="1">
    <source>
        <dbReference type="ARBA" id="ARBA00007718"/>
    </source>
</evidence>
<accession>A0A4T0V5Y2</accession>
<comment type="similarity">
    <text evidence="1 9 10">Belongs to the ferrochelatase family.</text>
</comment>
<dbReference type="OrthoDB" id="9809741at2"/>
<protein>
    <recommendedName>
        <fullName evidence="9 10">Ferrochelatase</fullName>
        <ecNumber evidence="9 10">4.98.1.1</ecNumber>
    </recommendedName>
    <alternativeName>
        <fullName evidence="9">Heme synthase</fullName>
    </alternativeName>
    <alternativeName>
        <fullName evidence="9">Protoheme ferro-lyase</fullName>
    </alternativeName>
</protein>
<dbReference type="GO" id="GO:0006783">
    <property type="term" value="P:heme biosynthetic process"/>
    <property type="evidence" value="ECO:0007669"/>
    <property type="project" value="UniProtKB-UniRule"/>
</dbReference>
<feature type="binding site" evidence="9">
    <location>
        <position position="292"/>
    </location>
    <ligand>
        <name>Fe(2+)</name>
        <dbReference type="ChEBI" id="CHEBI:29033"/>
    </ligand>
</feature>
<dbReference type="CDD" id="cd03411">
    <property type="entry name" value="Ferrochelatase_N"/>
    <property type="match status" value="1"/>
</dbReference>
<evidence type="ECO:0000256" key="3">
    <source>
        <dbReference type="ARBA" id="ARBA00022723"/>
    </source>
</evidence>
<evidence type="ECO:0000256" key="5">
    <source>
        <dbReference type="ARBA" id="ARBA00023133"/>
    </source>
</evidence>
<reference evidence="11 12" key="1">
    <citation type="submission" date="2019-04" db="EMBL/GenBank/DDBJ databases">
        <title>Crenobacter sp. nov.</title>
        <authorList>
            <person name="Shi S."/>
        </authorList>
    </citation>
    <scope>NUCLEOTIDE SEQUENCE [LARGE SCALE GENOMIC DNA]</scope>
    <source>
        <strain evidence="11 12">GY 70310</strain>
    </source>
</reference>
<evidence type="ECO:0000256" key="10">
    <source>
        <dbReference type="RuleBase" id="RU000607"/>
    </source>
</evidence>
<dbReference type="Proteomes" id="UP000308891">
    <property type="component" value="Unassembled WGS sequence"/>
</dbReference>
<dbReference type="NCBIfam" id="TIGR00109">
    <property type="entry name" value="hemH"/>
    <property type="match status" value="1"/>
</dbReference>
<dbReference type="CDD" id="cd00419">
    <property type="entry name" value="Ferrochelatase_C"/>
    <property type="match status" value="1"/>
</dbReference>
<comment type="subcellular location">
    <subcellularLocation>
        <location evidence="9 10">Cytoplasm</location>
    </subcellularLocation>
</comment>
<dbReference type="Pfam" id="PF00762">
    <property type="entry name" value="Ferrochelatase"/>
    <property type="match status" value="1"/>
</dbReference>
<comment type="catalytic activity">
    <reaction evidence="8">
        <text>Fe-coproporphyrin III + 2 H(+) = coproporphyrin III + Fe(2+)</text>
        <dbReference type="Rhea" id="RHEA:49572"/>
        <dbReference type="ChEBI" id="CHEBI:15378"/>
        <dbReference type="ChEBI" id="CHEBI:29033"/>
        <dbReference type="ChEBI" id="CHEBI:68438"/>
        <dbReference type="ChEBI" id="CHEBI:131725"/>
        <dbReference type="EC" id="4.99.1.9"/>
    </reaction>
    <physiologicalReaction direction="right-to-left" evidence="8">
        <dbReference type="Rhea" id="RHEA:49574"/>
    </physiologicalReaction>
</comment>
<evidence type="ECO:0000256" key="8">
    <source>
        <dbReference type="ARBA" id="ARBA00024536"/>
    </source>
</evidence>
<dbReference type="InterPro" id="IPR033644">
    <property type="entry name" value="Ferrochelatase_C"/>
</dbReference>
<keyword evidence="3 9" id="KW-0479">Metal-binding</keyword>
<evidence type="ECO:0000256" key="7">
    <source>
        <dbReference type="ARBA" id="ARBA00023244"/>
    </source>
</evidence>
<keyword evidence="7 9" id="KW-0627">Porphyrin biosynthesis</keyword>
<dbReference type="SUPFAM" id="SSF53800">
    <property type="entry name" value="Chelatase"/>
    <property type="match status" value="1"/>
</dbReference>
<sequence>MPDFLPEPEFRHDYTPKTGVLLINLGTPEAPTAKALRPYLKEFLSDRRVVEIPRLLWWPILNGVILTLRPKKSAAKYASVWTAEGSPLLVHTQRQTKLLKGWLGEHGLQDVVVDFAMRYGNPSVADTLTRMRKQGVERLVVVPLYPQYAGSSSGTALDAVFRLLQKMRNMPEVRTVRHFHDDAGYIGALAGRIRAHWAIHGRAQKLVLSFHGVPHRTLEMGDPYHCECLKTGRLLAEALELSRDDYIVTFQSRFGRAEWLQPYTEPTLEKLAKEGVHSVDIACPGFVADCLETLEEIAMEGKQAFMAAGGRDYRYIDCLNESADWIAALGRITVASLGDWTQNTKVKPVNRLEIAKSVGATQ</sequence>
<dbReference type="HAMAP" id="MF_00323">
    <property type="entry name" value="Ferrochelatase"/>
    <property type="match status" value="1"/>
</dbReference>
<dbReference type="GO" id="GO:0046872">
    <property type="term" value="F:metal ion binding"/>
    <property type="evidence" value="ECO:0007669"/>
    <property type="project" value="UniProtKB-KW"/>
</dbReference>
<evidence type="ECO:0000313" key="12">
    <source>
        <dbReference type="Proteomes" id="UP000308891"/>
    </source>
</evidence>
<dbReference type="PROSITE" id="PS00534">
    <property type="entry name" value="FERROCHELATASE"/>
    <property type="match status" value="1"/>
</dbReference>
<evidence type="ECO:0000256" key="9">
    <source>
        <dbReference type="HAMAP-Rule" id="MF_00323"/>
    </source>
</evidence>
<dbReference type="RefSeq" id="WP_136551030.1">
    <property type="nucleotide sequence ID" value="NZ_STGJ01000001.1"/>
</dbReference>
<evidence type="ECO:0000256" key="2">
    <source>
        <dbReference type="ARBA" id="ARBA00022490"/>
    </source>
</evidence>
<gene>
    <name evidence="9" type="primary">hemH</name>
    <name evidence="11" type="ORF">E5K04_00970</name>
</gene>
<dbReference type="InterPro" id="IPR001015">
    <property type="entry name" value="Ferrochelatase"/>
</dbReference>
<dbReference type="GO" id="GO:0004325">
    <property type="term" value="F:ferrochelatase activity"/>
    <property type="evidence" value="ECO:0007669"/>
    <property type="project" value="UniProtKB-UniRule"/>
</dbReference>
<dbReference type="UniPathway" id="UPA00252">
    <property type="reaction ID" value="UER00325"/>
</dbReference>
<comment type="pathway">
    <text evidence="9 10">Porphyrin-containing compound metabolism; protoheme biosynthesis; protoheme from protoporphyrin-IX: step 1/1.</text>
</comment>
<dbReference type="InterPro" id="IPR019772">
    <property type="entry name" value="Ferrochelatase_AS"/>
</dbReference>